<proteinExistence type="predicted"/>
<dbReference type="InterPro" id="IPR029018">
    <property type="entry name" value="Hex-like_dom2"/>
</dbReference>
<dbReference type="AlphaFoldDB" id="A0A4Q9FJ25"/>
<feature type="signal peptide" evidence="2">
    <location>
        <begin position="1"/>
        <end position="24"/>
    </location>
</feature>
<keyword evidence="1" id="KW-0378">Hydrolase</keyword>
<dbReference type="Proteomes" id="UP000291142">
    <property type="component" value="Unassembled WGS sequence"/>
</dbReference>
<evidence type="ECO:0000313" key="4">
    <source>
        <dbReference type="Proteomes" id="UP000291142"/>
    </source>
</evidence>
<reference evidence="3 4" key="1">
    <citation type="submission" date="2019-02" db="EMBL/GenBank/DDBJ databases">
        <title>Hyunsoonleella sp., isolated from marine sediment.</title>
        <authorList>
            <person name="Liu B.-T."/>
        </authorList>
    </citation>
    <scope>NUCLEOTIDE SEQUENCE [LARGE SCALE GENOMIC DNA]</scope>
    <source>
        <strain evidence="3 4">T58</strain>
    </source>
</reference>
<dbReference type="GO" id="GO:0016787">
    <property type="term" value="F:hydrolase activity"/>
    <property type="evidence" value="ECO:0007669"/>
    <property type="project" value="UniProtKB-KW"/>
</dbReference>
<accession>A0A4Q9FJ25</accession>
<dbReference type="GO" id="GO:0005975">
    <property type="term" value="P:carbohydrate metabolic process"/>
    <property type="evidence" value="ECO:0007669"/>
    <property type="project" value="UniProtKB-ARBA"/>
</dbReference>
<comment type="caution">
    <text evidence="3">The sequence shown here is derived from an EMBL/GenBank/DDBJ whole genome shotgun (WGS) entry which is preliminary data.</text>
</comment>
<dbReference type="OrthoDB" id="99887at2"/>
<sequence>MIKKLKVICYFLILSIFVANFAYSQPLNQNKSVIKSEILIIDRTAGSNTTDMPVDFGKREFFKALREAGLRISVLSELDEVSHESFVIIGTLNDSLISNLLKDNTNILNASAESVFYEKVDVNKYTALIIGGSDSKGLMYALTEMSEQIKDKGLSVLEKLQSTLESPENKVRGLDRFIKDENDDNWFFSEEFWQYYIQQLAKNRFNRLTLITGYNDGKKEDFMIPVYPYFFQVPGFQKTKIKKNLKKSPQDYLSQLRRIGEISHDYGLEFVFGIWGHGRSEGLVEGLAKSDIEYTQYCSKGMQELLKRVPEIDGIQLRVNYESGIGGFGNTADEFWKEIIYAIGKANSNRNGNLFLDIRAKGLTPKIRKWATETEIDFSVTSKYTWEGVGLPYHPLQMRKAELDLINNFDKRQRYGYADFLNESRNFDFIYRLWGIGTKRMFTWADPDYAKRFSHSSSFGKGKGFQVTPPMARKSNTWSLITNESKVYYKWEDERYWAWYLLFGRLGYSTDTNPEVWQRTFKQHYGNAYPFVLDAYSAAGKVLPLITSSHLTNHPANYNWAEMDSGGALFTAHNANWLHKEKERTYQSAEPGDPGMFYSIQDYVKDVLNENIQPKITPIQLADYYNKLADEILENLSKVKLGVIPEESQKEFQTNIIDLKITAALSTYHAEKVIASMNFVFYQETEDEAYLHLSIQHLKKAKSHWETIVNLTSKIYHTAPFFLHDNGTWKDRLTEIEKDLESLVKIQGKSKQISVENEMRSFGKTKISFSNGFDAIVPTVIGAKDTLKVIFNSNKFTKETQIPSVHYRLADMTLGEFNKQKMTWNGSVYVAQISIESLNPDYDLLVYFSSITSNEEVVIYPGIFSEKQNAPFYTIEIEE</sequence>
<evidence type="ECO:0000256" key="2">
    <source>
        <dbReference type="SAM" id="SignalP"/>
    </source>
</evidence>
<evidence type="ECO:0008006" key="5">
    <source>
        <dbReference type="Google" id="ProtNLM"/>
    </source>
</evidence>
<evidence type="ECO:0000313" key="3">
    <source>
        <dbReference type="EMBL" id="TBN03697.1"/>
    </source>
</evidence>
<dbReference type="Gene3D" id="3.30.379.10">
    <property type="entry name" value="Chitobiase/beta-hexosaminidase domain 2-like"/>
    <property type="match status" value="1"/>
</dbReference>
<feature type="chain" id="PRO_5020536404" description="Alpha glucuronidase N-terminal domain-containing protein" evidence="2">
    <location>
        <begin position="25"/>
        <end position="879"/>
    </location>
</feature>
<evidence type="ECO:0000256" key="1">
    <source>
        <dbReference type="ARBA" id="ARBA00022801"/>
    </source>
</evidence>
<protein>
    <recommendedName>
        <fullName evidence="5">Alpha glucuronidase N-terminal domain-containing protein</fullName>
    </recommendedName>
</protein>
<gene>
    <name evidence="3" type="ORF">EYD45_09270</name>
</gene>
<dbReference type="EMBL" id="SIRT01000006">
    <property type="protein sequence ID" value="TBN03697.1"/>
    <property type="molecule type" value="Genomic_DNA"/>
</dbReference>
<keyword evidence="2" id="KW-0732">Signal</keyword>
<organism evidence="3 4">
    <name type="scientific">Hyunsoonleella flava</name>
    <dbReference type="NCBI Taxonomy" id="2527939"/>
    <lineage>
        <taxon>Bacteria</taxon>
        <taxon>Pseudomonadati</taxon>
        <taxon>Bacteroidota</taxon>
        <taxon>Flavobacteriia</taxon>
        <taxon>Flavobacteriales</taxon>
        <taxon>Flavobacteriaceae</taxon>
    </lineage>
</organism>
<keyword evidence="4" id="KW-1185">Reference proteome</keyword>
<dbReference type="RefSeq" id="WP_130964265.1">
    <property type="nucleotide sequence ID" value="NZ_SIRT01000006.1"/>
</dbReference>
<name>A0A4Q9FJ25_9FLAO</name>